<accession>A0A084VAX0</accession>
<dbReference type="EnsemblMetazoa" id="ASIC001034-RA">
    <property type="protein sequence ID" value="ASIC001034-PA"/>
    <property type="gene ID" value="ASIC001034"/>
</dbReference>
<reference evidence="2 4" key="1">
    <citation type="journal article" date="2014" name="BMC Genomics">
        <title>Genome sequence of Anopheles sinensis provides insight into genetics basis of mosquito competence for malaria parasites.</title>
        <authorList>
            <person name="Zhou D."/>
            <person name="Zhang D."/>
            <person name="Ding G."/>
            <person name="Shi L."/>
            <person name="Hou Q."/>
            <person name="Ye Y."/>
            <person name="Xu Y."/>
            <person name="Zhou H."/>
            <person name="Xiong C."/>
            <person name="Li S."/>
            <person name="Yu J."/>
            <person name="Hong S."/>
            <person name="Yu X."/>
            <person name="Zou P."/>
            <person name="Chen C."/>
            <person name="Chang X."/>
            <person name="Wang W."/>
            <person name="Lv Y."/>
            <person name="Sun Y."/>
            <person name="Ma L."/>
            <person name="Shen B."/>
            <person name="Zhu C."/>
        </authorList>
    </citation>
    <scope>NUCLEOTIDE SEQUENCE [LARGE SCALE GENOMIC DNA]</scope>
</reference>
<proteinExistence type="predicted"/>
<dbReference type="Proteomes" id="UP000030765">
    <property type="component" value="Unassembled WGS sequence"/>
</dbReference>
<dbReference type="VEuPathDB" id="VectorBase:ASIC001034"/>
<evidence type="ECO:0000313" key="2">
    <source>
        <dbReference type="EMBL" id="KFB35114.1"/>
    </source>
</evidence>
<name>A0A084VAX0_ANOSI</name>
<dbReference type="EMBL" id="ATLV01004724">
    <property type="status" value="NOT_ANNOTATED_CDS"/>
    <property type="molecule type" value="Genomic_DNA"/>
</dbReference>
<dbReference type="EMBL" id="KE524237">
    <property type="protein sequence ID" value="KFB35114.1"/>
    <property type="molecule type" value="Genomic_DNA"/>
</dbReference>
<protein>
    <submittedName>
        <fullName evidence="2 3">Uncharacterized protein</fullName>
    </submittedName>
</protein>
<evidence type="ECO:0000313" key="3">
    <source>
        <dbReference type="EnsemblMetazoa" id="ASIC001034-PA"/>
    </source>
</evidence>
<organism evidence="2">
    <name type="scientific">Anopheles sinensis</name>
    <name type="common">Mosquito</name>
    <dbReference type="NCBI Taxonomy" id="74873"/>
    <lineage>
        <taxon>Eukaryota</taxon>
        <taxon>Metazoa</taxon>
        <taxon>Ecdysozoa</taxon>
        <taxon>Arthropoda</taxon>
        <taxon>Hexapoda</taxon>
        <taxon>Insecta</taxon>
        <taxon>Pterygota</taxon>
        <taxon>Neoptera</taxon>
        <taxon>Endopterygota</taxon>
        <taxon>Diptera</taxon>
        <taxon>Nematocera</taxon>
        <taxon>Culicoidea</taxon>
        <taxon>Culicidae</taxon>
        <taxon>Anophelinae</taxon>
        <taxon>Anopheles</taxon>
    </lineage>
</organism>
<evidence type="ECO:0000313" key="4">
    <source>
        <dbReference type="Proteomes" id="UP000030765"/>
    </source>
</evidence>
<evidence type="ECO:0000256" key="1">
    <source>
        <dbReference type="SAM" id="MobiDB-lite"/>
    </source>
</evidence>
<sequence>MKVPTRSAAISPEQQKQQQQHQRRSGRSVVSASPGDSSPVSTVPRLTSAMNRRMH</sequence>
<reference evidence="3" key="2">
    <citation type="submission" date="2020-05" db="UniProtKB">
        <authorList>
            <consortium name="EnsemblMetazoa"/>
        </authorList>
    </citation>
    <scope>IDENTIFICATION</scope>
</reference>
<dbReference type="AlphaFoldDB" id="A0A084VAX0"/>
<feature type="region of interest" description="Disordered" evidence="1">
    <location>
        <begin position="1"/>
        <end position="55"/>
    </location>
</feature>
<feature type="compositionally biased region" description="Polar residues" evidence="1">
    <location>
        <begin position="28"/>
        <end position="55"/>
    </location>
</feature>
<gene>
    <name evidence="2" type="ORF">ZHAS_00001034</name>
</gene>
<keyword evidence="4" id="KW-1185">Reference proteome</keyword>